<dbReference type="CDD" id="cd16831">
    <property type="entry name" value="HemS-like_C"/>
    <property type="match status" value="1"/>
</dbReference>
<dbReference type="CDD" id="cd16830">
    <property type="entry name" value="HemS-like_N"/>
    <property type="match status" value="1"/>
</dbReference>
<feature type="domain" description="Haemin-degrading HemS/ChuX" evidence="1">
    <location>
        <begin position="32"/>
        <end position="159"/>
    </location>
</feature>
<protein>
    <submittedName>
        <fullName evidence="2">Hemin degrading factor</fullName>
    </submittedName>
</protein>
<feature type="domain" description="Haemin-degrading HemS/ChuX" evidence="1">
    <location>
        <begin position="210"/>
        <end position="342"/>
    </location>
</feature>
<reference evidence="2 3" key="1">
    <citation type="submission" date="2016-02" db="EMBL/GenBank/DDBJ databases">
        <title>Complete genome sequence of Halocynthiibacter arcticus PAMC 20958t from arctic marine sediment.</title>
        <authorList>
            <person name="Lee Y.M."/>
            <person name="Baek K."/>
            <person name="Lee H.K."/>
            <person name="Shin S.C."/>
        </authorList>
    </citation>
    <scope>NUCLEOTIDE SEQUENCE [LARGE SCALE GENOMIC DNA]</scope>
    <source>
        <strain evidence="2">PAMC 20958</strain>
    </source>
</reference>
<accession>A0A126V0F4</accession>
<name>A0A126V0F4_9RHOB</name>
<dbReference type="KEGG" id="hat:RC74_11470"/>
<dbReference type="Pfam" id="PF05171">
    <property type="entry name" value="HemS"/>
    <property type="match status" value="2"/>
</dbReference>
<gene>
    <name evidence="2" type="ORF">RC74_11470</name>
</gene>
<dbReference type="GO" id="GO:0006826">
    <property type="term" value="P:iron ion transport"/>
    <property type="evidence" value="ECO:0007669"/>
    <property type="project" value="InterPro"/>
</dbReference>
<dbReference type="Proteomes" id="UP000070371">
    <property type="component" value="Chromosome"/>
</dbReference>
<dbReference type="OrthoDB" id="316630at2"/>
<dbReference type="AlphaFoldDB" id="A0A126V0F4"/>
<evidence type="ECO:0000259" key="1">
    <source>
        <dbReference type="Pfam" id="PF05171"/>
    </source>
</evidence>
<keyword evidence="3" id="KW-1185">Reference proteome</keyword>
<evidence type="ECO:0000313" key="3">
    <source>
        <dbReference type="Proteomes" id="UP000070371"/>
    </source>
</evidence>
<organism evidence="2 3">
    <name type="scientific">Falsihalocynthiibacter arcticus</name>
    <dbReference type="NCBI Taxonomy" id="1579316"/>
    <lineage>
        <taxon>Bacteria</taxon>
        <taxon>Pseudomonadati</taxon>
        <taxon>Pseudomonadota</taxon>
        <taxon>Alphaproteobacteria</taxon>
        <taxon>Rhodobacterales</taxon>
        <taxon>Roseobacteraceae</taxon>
        <taxon>Falsihalocynthiibacter</taxon>
    </lineage>
</organism>
<dbReference type="Gene3D" id="3.40.1570.10">
    <property type="entry name" value="HemS/ChuS/ChuX like domains"/>
    <property type="match status" value="2"/>
</dbReference>
<sequence>MAQPNVLRPDEIRDALTEHNKLRARDLAKNLGISEAQILAAQTGAGVTRINANPDMIMTQVPSFGEVMALTRNEWCVHERVGAYGNYHSGAHASMILADEIDLRIFRSHWMHAFAVEKESEAGTKRSLQVFDAAGDSIHKIHLRAESDIQGWDAAVTALATGEVSQTLEVTDRLVAEPAKTNPEKRDILLKEWDLMTDTHQFMRLTAKLKMNRLGAYRIAGKPYARALAPSSVQDMLTQVQTSGAEVMVFVGNRGCIQIHSGPIEKLVTMGQWENVMDPRFNLHLRADHVAEVWAVEKPTQRGPARSFEAFDAEGSLVFQVFPLAKEGRDNRDVWRSILESLPEADVMEPAE</sequence>
<dbReference type="InterPro" id="IPR007845">
    <property type="entry name" value="HemS/ChuX_dom"/>
</dbReference>
<dbReference type="SUPFAM" id="SSF144064">
    <property type="entry name" value="Heme iron utilization protein-like"/>
    <property type="match status" value="1"/>
</dbReference>
<dbReference type="STRING" id="1579316.RC74_11470"/>
<evidence type="ECO:0000313" key="2">
    <source>
        <dbReference type="EMBL" id="AML51802.1"/>
    </source>
</evidence>
<dbReference type="EMBL" id="CP014327">
    <property type="protein sequence ID" value="AML51802.1"/>
    <property type="molecule type" value="Genomic_DNA"/>
</dbReference>
<dbReference type="RefSeq" id="WP_038999909.1">
    <property type="nucleotide sequence ID" value="NZ_CP014327.1"/>
</dbReference>
<proteinExistence type="predicted"/>
<dbReference type="InterPro" id="IPR053733">
    <property type="entry name" value="Heme_Transport_Util_sf"/>
</dbReference>